<sequence>MPTKLFVGNVSESCTEDDLKQAFEKYGPIVEHAIKRNYAFVHFEKKEDAETAIKELHESELKGNVIRVLLSTTPHKTGRGGGGGGRAPPYNRDRDRAGYQRGPPRRGYDRGYGPDGGGRYHPYDQRDYYRAPPYPPPYNSRASGSSGYGYYSSYESDYNSRDYYPARSYPSQYDDRGYGSGRAVTYPDVKRQWDR</sequence>
<protein>
    <submittedName>
        <fullName evidence="4">RNA-binding protein 4B</fullName>
    </submittedName>
</protein>
<dbReference type="InterPro" id="IPR000504">
    <property type="entry name" value="RRM_dom"/>
</dbReference>
<evidence type="ECO:0000256" key="2">
    <source>
        <dbReference type="SAM" id="MobiDB-lite"/>
    </source>
</evidence>
<reference evidence="4" key="2">
    <citation type="journal article" date="2023" name="Science">
        <title>Genomic signatures of disease resistance in endangered staghorn corals.</title>
        <authorList>
            <person name="Vollmer S.V."/>
            <person name="Selwyn J.D."/>
            <person name="Despard B.A."/>
            <person name="Roesel C.L."/>
        </authorList>
    </citation>
    <scope>NUCLEOTIDE SEQUENCE</scope>
    <source>
        <strain evidence="4">K2</strain>
    </source>
</reference>
<proteinExistence type="predicted"/>
<dbReference type="AlphaFoldDB" id="A0AAD9PSJ8"/>
<comment type="caution">
    <text evidence="4">The sequence shown here is derived from an EMBL/GenBank/DDBJ whole genome shotgun (WGS) entry which is preliminary data.</text>
</comment>
<dbReference type="InterPro" id="IPR035979">
    <property type="entry name" value="RBD_domain_sf"/>
</dbReference>
<gene>
    <name evidence="4" type="ORF">P5673_031720</name>
</gene>
<dbReference type="Proteomes" id="UP001249851">
    <property type="component" value="Unassembled WGS sequence"/>
</dbReference>
<evidence type="ECO:0000256" key="1">
    <source>
        <dbReference type="PROSITE-ProRule" id="PRU00176"/>
    </source>
</evidence>
<dbReference type="PROSITE" id="PS50102">
    <property type="entry name" value="RRM"/>
    <property type="match status" value="1"/>
</dbReference>
<accession>A0AAD9PSJ8</accession>
<evidence type="ECO:0000313" key="5">
    <source>
        <dbReference type="Proteomes" id="UP001249851"/>
    </source>
</evidence>
<keyword evidence="1" id="KW-0694">RNA-binding</keyword>
<organism evidence="4 5">
    <name type="scientific">Acropora cervicornis</name>
    <name type="common">Staghorn coral</name>
    <dbReference type="NCBI Taxonomy" id="6130"/>
    <lineage>
        <taxon>Eukaryota</taxon>
        <taxon>Metazoa</taxon>
        <taxon>Cnidaria</taxon>
        <taxon>Anthozoa</taxon>
        <taxon>Hexacorallia</taxon>
        <taxon>Scleractinia</taxon>
        <taxon>Astrocoeniina</taxon>
        <taxon>Acroporidae</taxon>
        <taxon>Acropora</taxon>
    </lineage>
</organism>
<dbReference type="Pfam" id="PF00076">
    <property type="entry name" value="RRM_1"/>
    <property type="match status" value="1"/>
</dbReference>
<dbReference type="InterPro" id="IPR012677">
    <property type="entry name" value="Nucleotide-bd_a/b_plait_sf"/>
</dbReference>
<feature type="domain" description="RRM" evidence="3">
    <location>
        <begin position="3"/>
        <end position="73"/>
    </location>
</feature>
<dbReference type="GO" id="GO:0003723">
    <property type="term" value="F:RNA binding"/>
    <property type="evidence" value="ECO:0007669"/>
    <property type="project" value="UniProtKB-UniRule"/>
</dbReference>
<name>A0AAD9PSJ8_ACRCE</name>
<feature type="compositionally biased region" description="Low complexity" evidence="2">
    <location>
        <begin position="139"/>
        <end position="163"/>
    </location>
</feature>
<dbReference type="PANTHER" id="PTHR48038:SF2">
    <property type="entry name" value="OS02G0536400 PROTEIN"/>
    <property type="match status" value="1"/>
</dbReference>
<evidence type="ECO:0000313" key="4">
    <source>
        <dbReference type="EMBL" id="KAK2548113.1"/>
    </source>
</evidence>
<keyword evidence="5" id="KW-1185">Reference proteome</keyword>
<dbReference type="PANTHER" id="PTHR48038">
    <property type="entry name" value="RIBONUCLEOPROTEIN RB97D"/>
    <property type="match status" value="1"/>
</dbReference>
<dbReference type="Gene3D" id="3.30.70.330">
    <property type="match status" value="1"/>
</dbReference>
<reference evidence="4" key="1">
    <citation type="journal article" date="2023" name="G3 (Bethesda)">
        <title>Whole genome assembly and annotation of the endangered Caribbean coral Acropora cervicornis.</title>
        <authorList>
            <person name="Selwyn J.D."/>
            <person name="Vollmer S.V."/>
        </authorList>
    </citation>
    <scope>NUCLEOTIDE SEQUENCE</scope>
    <source>
        <strain evidence="4">K2</strain>
    </source>
</reference>
<evidence type="ECO:0000259" key="3">
    <source>
        <dbReference type="PROSITE" id="PS50102"/>
    </source>
</evidence>
<dbReference type="SUPFAM" id="SSF54928">
    <property type="entry name" value="RNA-binding domain, RBD"/>
    <property type="match status" value="1"/>
</dbReference>
<dbReference type="EMBL" id="JARQWQ010000155">
    <property type="protein sequence ID" value="KAK2548113.1"/>
    <property type="molecule type" value="Genomic_DNA"/>
</dbReference>
<dbReference type="SMART" id="SM00360">
    <property type="entry name" value="RRM"/>
    <property type="match status" value="1"/>
</dbReference>
<feature type="region of interest" description="Disordered" evidence="2">
    <location>
        <begin position="71"/>
        <end position="195"/>
    </location>
</feature>